<dbReference type="EMBL" id="GFXV01004515">
    <property type="protein sequence ID" value="MBW16320.1"/>
    <property type="molecule type" value="Transcribed_RNA"/>
</dbReference>
<feature type="transmembrane region" description="Helical" evidence="5">
    <location>
        <begin position="116"/>
        <end position="136"/>
    </location>
</feature>
<keyword evidence="3 5" id="KW-1133">Transmembrane helix</keyword>
<proteinExistence type="predicted"/>
<keyword evidence="4 5" id="KW-0472">Membrane</keyword>
<evidence type="ECO:0000256" key="3">
    <source>
        <dbReference type="ARBA" id="ARBA00022989"/>
    </source>
</evidence>
<feature type="transmembrane region" description="Helical" evidence="5">
    <location>
        <begin position="206"/>
        <end position="227"/>
    </location>
</feature>
<reference evidence="7" key="1">
    <citation type="submission" date="2017-10" db="EMBL/GenBank/DDBJ databases">
        <title>Transcriptome Assembly of Sugarcane Aphid Adults.</title>
        <authorList>
            <person name="Scully E.D."/>
            <person name="Palmer N.A."/>
            <person name="Geib S.M."/>
            <person name="Sarath G."/>
            <person name="Sattler S.E."/>
        </authorList>
    </citation>
    <scope>NUCLEOTIDE SEQUENCE</scope>
    <source>
        <tissue evidence="7">Whole body</tissue>
    </source>
</reference>
<protein>
    <submittedName>
        <fullName evidence="7">Organic cation transporter-like protein</fullName>
    </submittedName>
</protein>
<sequence>MEKSTNIDFYMEHLGDFGSYQLRQFLLSLMSAFTAGLHMMVLVTVAAVPEYNCLIPESETESNITNWIMAPKFNNDSCQVINAYNKTINCEKWIFNETYYGSTRATQWNMICDNRWMGSLAQMSYMFGVFTGSVVLGSLADKFGRKKIFCISAVAQLILSIGVAFLNNYWIFIATTYVYGIFGSSGSYISGFVLTMELVGPSKRSVCGILFQTTFASGIMAVAAWGYFIRDTFLLQIIYGLHSLILIPHFWLIDESPRWLWGQGRKEEAIKIIQKALKTNNKTMPILLEKEPMVSLNNDEPVKENNQNRSYSIIDLFKTPNLRNNTINVCLYWFAASFGYYGISLRTGNLPGNPYFMLFVMAAVEIPSYIFVTLSMDRMGRRFLSSSMMIVGGTALFVSAFFPSDPLSQSISTGIVFLGKFCIAGAFAIIYNYTVERFPTVVRNTAIGLGSMFARLAGGFTPLVTLLDSYDVRAPAVTFALVTLLAGVLSTLLPETLNTVMPQTMEDGEEFGKGDTCFTTGCFGRKKKAQPQQKEIPVEESY</sequence>
<dbReference type="PROSITE" id="PS50850">
    <property type="entry name" value="MFS"/>
    <property type="match status" value="1"/>
</dbReference>
<dbReference type="CDD" id="cd17317">
    <property type="entry name" value="MFS_SLC22"/>
    <property type="match status" value="1"/>
</dbReference>
<keyword evidence="2 5" id="KW-0812">Transmembrane</keyword>
<feature type="transmembrane region" description="Helical" evidence="5">
    <location>
        <begin position="383"/>
        <end position="402"/>
    </location>
</feature>
<accession>A0A2H8TQQ1</accession>
<evidence type="ECO:0000259" key="6">
    <source>
        <dbReference type="PROSITE" id="PS50850"/>
    </source>
</evidence>
<organism evidence="7">
    <name type="scientific">Melanaphis sacchari</name>
    <dbReference type="NCBI Taxonomy" id="742174"/>
    <lineage>
        <taxon>Eukaryota</taxon>
        <taxon>Metazoa</taxon>
        <taxon>Ecdysozoa</taxon>
        <taxon>Arthropoda</taxon>
        <taxon>Hexapoda</taxon>
        <taxon>Insecta</taxon>
        <taxon>Pterygota</taxon>
        <taxon>Neoptera</taxon>
        <taxon>Paraneoptera</taxon>
        <taxon>Hemiptera</taxon>
        <taxon>Sternorrhyncha</taxon>
        <taxon>Aphidomorpha</taxon>
        <taxon>Aphidoidea</taxon>
        <taxon>Aphididae</taxon>
        <taxon>Aphidini</taxon>
        <taxon>Melanaphis</taxon>
    </lineage>
</organism>
<evidence type="ECO:0000256" key="4">
    <source>
        <dbReference type="ARBA" id="ARBA00023136"/>
    </source>
</evidence>
<evidence type="ECO:0000313" key="7">
    <source>
        <dbReference type="EMBL" id="MBW16320.1"/>
    </source>
</evidence>
<evidence type="ECO:0000256" key="2">
    <source>
        <dbReference type="ARBA" id="ARBA00022692"/>
    </source>
</evidence>
<dbReference type="InterPro" id="IPR036259">
    <property type="entry name" value="MFS_trans_sf"/>
</dbReference>
<feature type="transmembrane region" description="Helical" evidence="5">
    <location>
        <begin position="414"/>
        <end position="434"/>
    </location>
</feature>
<dbReference type="SUPFAM" id="SSF103473">
    <property type="entry name" value="MFS general substrate transporter"/>
    <property type="match status" value="1"/>
</dbReference>
<evidence type="ECO:0000256" key="1">
    <source>
        <dbReference type="ARBA" id="ARBA00004141"/>
    </source>
</evidence>
<dbReference type="InterPro" id="IPR020846">
    <property type="entry name" value="MFS_dom"/>
</dbReference>
<feature type="domain" description="Major facilitator superfamily (MFS) profile" evidence="6">
    <location>
        <begin position="24"/>
        <end position="498"/>
    </location>
</feature>
<dbReference type="Gene3D" id="1.20.1250.20">
    <property type="entry name" value="MFS general substrate transporter like domains"/>
    <property type="match status" value="1"/>
</dbReference>
<dbReference type="GO" id="GO:0016020">
    <property type="term" value="C:membrane"/>
    <property type="evidence" value="ECO:0007669"/>
    <property type="project" value="UniProtKB-SubCell"/>
</dbReference>
<feature type="transmembrane region" description="Helical" evidence="5">
    <location>
        <begin position="473"/>
        <end position="493"/>
    </location>
</feature>
<dbReference type="PANTHER" id="PTHR24064">
    <property type="entry name" value="SOLUTE CARRIER FAMILY 22 MEMBER"/>
    <property type="match status" value="1"/>
</dbReference>
<gene>
    <name evidence="7" type="primary">Orct2_2</name>
</gene>
<dbReference type="GO" id="GO:0022857">
    <property type="term" value="F:transmembrane transporter activity"/>
    <property type="evidence" value="ECO:0007669"/>
    <property type="project" value="InterPro"/>
</dbReference>
<feature type="transmembrane region" description="Helical" evidence="5">
    <location>
        <begin position="355"/>
        <end position="376"/>
    </location>
</feature>
<name>A0A2H8TQQ1_9HEMI</name>
<feature type="transmembrane region" description="Helical" evidence="5">
    <location>
        <begin position="326"/>
        <end position="343"/>
    </location>
</feature>
<dbReference type="InterPro" id="IPR005828">
    <property type="entry name" value="MFS_sugar_transport-like"/>
</dbReference>
<dbReference type="AlphaFoldDB" id="A0A2H8TQQ1"/>
<comment type="subcellular location">
    <subcellularLocation>
        <location evidence="1">Membrane</location>
        <topology evidence="1">Multi-pass membrane protein</topology>
    </subcellularLocation>
</comment>
<feature type="transmembrane region" description="Helical" evidence="5">
    <location>
        <begin position="446"/>
        <end position="467"/>
    </location>
</feature>
<dbReference type="OrthoDB" id="5141738at2759"/>
<feature type="transmembrane region" description="Helical" evidence="5">
    <location>
        <begin position="25"/>
        <end position="48"/>
    </location>
</feature>
<feature type="transmembrane region" description="Helical" evidence="5">
    <location>
        <begin position="177"/>
        <end position="199"/>
    </location>
</feature>
<feature type="transmembrane region" description="Helical" evidence="5">
    <location>
        <begin position="233"/>
        <end position="253"/>
    </location>
</feature>
<evidence type="ECO:0000256" key="5">
    <source>
        <dbReference type="SAM" id="Phobius"/>
    </source>
</evidence>
<dbReference type="Pfam" id="PF00083">
    <property type="entry name" value="Sugar_tr"/>
    <property type="match status" value="1"/>
</dbReference>
<feature type="transmembrane region" description="Helical" evidence="5">
    <location>
        <begin position="148"/>
        <end position="171"/>
    </location>
</feature>